<evidence type="ECO:0000259" key="1">
    <source>
        <dbReference type="Pfam" id="PF01380"/>
    </source>
</evidence>
<accession>A0A3A9K2U6</accession>
<dbReference type="Gene3D" id="3.40.50.10490">
    <property type="entry name" value="Glucose-6-phosphate isomerase like protein, domain 1"/>
    <property type="match status" value="1"/>
</dbReference>
<dbReference type="Proteomes" id="UP000281498">
    <property type="component" value="Unassembled WGS sequence"/>
</dbReference>
<dbReference type="EMBL" id="PDOE01000037">
    <property type="protein sequence ID" value="RKL64792.1"/>
    <property type="molecule type" value="Genomic_DNA"/>
</dbReference>
<evidence type="ECO:0000313" key="2">
    <source>
        <dbReference type="EMBL" id="RKL64792.1"/>
    </source>
</evidence>
<gene>
    <name evidence="2" type="ORF">CR203_24305</name>
</gene>
<feature type="domain" description="SIS" evidence="1">
    <location>
        <begin position="30"/>
        <end position="110"/>
    </location>
</feature>
<comment type="caution">
    <text evidence="2">The sequence shown here is derived from an EMBL/GenBank/DDBJ whole genome shotgun (WGS) entry which is preliminary data.</text>
</comment>
<dbReference type="InterPro" id="IPR046348">
    <property type="entry name" value="SIS_dom_sf"/>
</dbReference>
<name>A0A3A9K2U6_9BACI</name>
<dbReference type="SUPFAM" id="SSF53697">
    <property type="entry name" value="SIS domain"/>
    <property type="match status" value="1"/>
</dbReference>
<evidence type="ECO:0000313" key="3">
    <source>
        <dbReference type="Proteomes" id="UP000281498"/>
    </source>
</evidence>
<sequence>MSWADLWYNEKAEPTFQLSRRENYSDIKNHSMFDRILQFEKNEIFKIFSFSPDTQRAIDAAKVAHERNIPIILVTDHLSCPIASSYSSVILKTESSENHYTIIPIIALVESIVIELGIRQSKTSIE</sequence>
<protein>
    <recommendedName>
        <fullName evidence="1">SIS domain-containing protein</fullName>
    </recommendedName>
</protein>
<dbReference type="RefSeq" id="WP_120689109.1">
    <property type="nucleotide sequence ID" value="NZ_PDOE01000037.1"/>
</dbReference>
<reference evidence="2 3" key="1">
    <citation type="submission" date="2017-10" db="EMBL/GenBank/DDBJ databases">
        <title>Bacillus sp. nov., a halophilic bacterium isolated from a Keqin Lake.</title>
        <authorList>
            <person name="Wang H."/>
        </authorList>
    </citation>
    <scope>NUCLEOTIDE SEQUENCE [LARGE SCALE GENOMIC DNA]</scope>
    <source>
        <strain evidence="2 3">KCTC 13187</strain>
    </source>
</reference>
<dbReference type="InterPro" id="IPR001347">
    <property type="entry name" value="SIS_dom"/>
</dbReference>
<keyword evidence="3" id="KW-1185">Reference proteome</keyword>
<organism evidence="2 3">
    <name type="scientific">Salipaludibacillus neizhouensis</name>
    <dbReference type="NCBI Taxonomy" id="885475"/>
    <lineage>
        <taxon>Bacteria</taxon>
        <taxon>Bacillati</taxon>
        <taxon>Bacillota</taxon>
        <taxon>Bacilli</taxon>
        <taxon>Bacillales</taxon>
        <taxon>Bacillaceae</taxon>
    </lineage>
</organism>
<proteinExistence type="predicted"/>
<dbReference type="AlphaFoldDB" id="A0A3A9K2U6"/>
<dbReference type="GO" id="GO:0097367">
    <property type="term" value="F:carbohydrate derivative binding"/>
    <property type="evidence" value="ECO:0007669"/>
    <property type="project" value="InterPro"/>
</dbReference>
<feature type="non-terminal residue" evidence="2">
    <location>
        <position position="126"/>
    </location>
</feature>
<dbReference type="Pfam" id="PF01380">
    <property type="entry name" value="SIS"/>
    <property type="match status" value="1"/>
</dbReference>
<dbReference type="GO" id="GO:1901135">
    <property type="term" value="P:carbohydrate derivative metabolic process"/>
    <property type="evidence" value="ECO:0007669"/>
    <property type="project" value="InterPro"/>
</dbReference>